<dbReference type="STRING" id="1085623.GNIT_1255"/>
<dbReference type="KEGG" id="gni:GNIT_1255"/>
<dbReference type="Proteomes" id="UP000009282">
    <property type="component" value="Chromosome"/>
</dbReference>
<evidence type="ECO:0000313" key="1">
    <source>
        <dbReference type="EMBL" id="AEP29379.1"/>
    </source>
</evidence>
<proteinExistence type="predicted"/>
<reference evidence="1 2" key="1">
    <citation type="journal article" date="2011" name="J. Bacteriol.">
        <title>Complete genome sequence of seawater bacterium Glaciecola nitratireducens FR1064T.</title>
        <authorList>
            <person name="Bian F."/>
            <person name="Qin Q.L."/>
            <person name="Xie B.B."/>
            <person name="Shu Y.L."/>
            <person name="Zhang X.Y."/>
            <person name="Yu Y."/>
            <person name="Chen B."/>
            <person name="Chen X.L."/>
            <person name="Zhou B.C."/>
            <person name="Zhang Y.Z."/>
        </authorList>
    </citation>
    <scope>NUCLEOTIDE SEQUENCE [LARGE SCALE GENOMIC DNA]</scope>
    <source>
        <strain evidence="2">JCM 12485 / KCTC 12276 / FR1064</strain>
    </source>
</reference>
<keyword evidence="2" id="KW-1185">Reference proteome</keyword>
<dbReference type="AlphaFoldDB" id="G4QKY9"/>
<sequence>MSFDDDFETSAFFSNAGNTETEKSVIGKPGLNDDVLVAVAKNL</sequence>
<dbReference type="EMBL" id="CP003060">
    <property type="protein sequence ID" value="AEP29379.1"/>
    <property type="molecule type" value="Genomic_DNA"/>
</dbReference>
<protein>
    <submittedName>
        <fullName evidence="1">Uncharacterized protein</fullName>
    </submittedName>
</protein>
<dbReference type="HOGENOM" id="CLU_3234165_0_0_6"/>
<evidence type="ECO:0000313" key="2">
    <source>
        <dbReference type="Proteomes" id="UP000009282"/>
    </source>
</evidence>
<organism evidence="1 2">
    <name type="scientific">Glaciecola nitratireducens (strain JCM 12485 / KCTC 12276 / FR1064)</name>
    <dbReference type="NCBI Taxonomy" id="1085623"/>
    <lineage>
        <taxon>Bacteria</taxon>
        <taxon>Pseudomonadati</taxon>
        <taxon>Pseudomonadota</taxon>
        <taxon>Gammaproteobacteria</taxon>
        <taxon>Alteromonadales</taxon>
        <taxon>Alteromonadaceae</taxon>
        <taxon>Brumicola</taxon>
    </lineage>
</organism>
<name>G4QKY9_GLANF</name>
<gene>
    <name evidence="1" type="ordered locus">GNIT_1255</name>
</gene>
<accession>G4QKY9</accession>